<evidence type="ECO:0000256" key="2">
    <source>
        <dbReference type="HAMAP-Rule" id="MF_00048"/>
    </source>
</evidence>
<sequence>MKKHNKIKGNIGEEKAIKYLINKNYKILEKNFTTKIGEIDIIAKDNDVVVFIEVKSRINLKYGNPYEAVNSKKQRKIINTAKLYSKYNKMYDTQFRFDILEYYINENKINHITNAFWT</sequence>
<reference evidence="3 4" key="1">
    <citation type="submission" date="2018-08" db="EMBL/GenBank/DDBJ databases">
        <title>Murine metabolic-syndrome-specific gut microbial biobank.</title>
        <authorList>
            <person name="Liu C."/>
        </authorList>
    </citation>
    <scope>NUCLEOTIDE SEQUENCE [LARGE SCALE GENOMIC DNA]</scope>
    <source>
        <strain evidence="3 4">583</strain>
    </source>
</reference>
<dbReference type="InterPro" id="IPR003509">
    <property type="entry name" value="UPF0102_YraN-like"/>
</dbReference>
<dbReference type="NCBIfam" id="NF009150">
    <property type="entry name" value="PRK12497.1-3"/>
    <property type="match status" value="1"/>
</dbReference>
<name>A0A845QZA4_9CLOT</name>
<dbReference type="Proteomes" id="UP000467132">
    <property type="component" value="Unassembled WGS sequence"/>
</dbReference>
<dbReference type="SUPFAM" id="SSF52980">
    <property type="entry name" value="Restriction endonuclease-like"/>
    <property type="match status" value="1"/>
</dbReference>
<evidence type="ECO:0000313" key="3">
    <source>
        <dbReference type="EMBL" id="NBI06836.1"/>
    </source>
</evidence>
<dbReference type="CDD" id="cd20736">
    <property type="entry name" value="PoNe_Nuclease"/>
    <property type="match status" value="1"/>
</dbReference>
<organism evidence="3 4">
    <name type="scientific">Senegalia massiliensis</name>
    <dbReference type="NCBI Taxonomy" id="1720316"/>
    <lineage>
        <taxon>Bacteria</taxon>
        <taxon>Bacillati</taxon>
        <taxon>Bacillota</taxon>
        <taxon>Clostridia</taxon>
        <taxon>Eubacteriales</taxon>
        <taxon>Clostridiaceae</taxon>
        <taxon>Senegalia</taxon>
    </lineage>
</organism>
<dbReference type="GO" id="GO:0003676">
    <property type="term" value="F:nucleic acid binding"/>
    <property type="evidence" value="ECO:0007669"/>
    <property type="project" value="InterPro"/>
</dbReference>
<protein>
    <recommendedName>
        <fullName evidence="2">UPF0102 protein D3Z33_08225</fullName>
    </recommendedName>
</protein>
<comment type="similarity">
    <text evidence="1 2">Belongs to the UPF0102 family.</text>
</comment>
<dbReference type="EMBL" id="QXXA01000009">
    <property type="protein sequence ID" value="NBI06836.1"/>
    <property type="molecule type" value="Genomic_DNA"/>
</dbReference>
<dbReference type="PANTHER" id="PTHR34039:SF1">
    <property type="entry name" value="UPF0102 PROTEIN YRAN"/>
    <property type="match status" value="1"/>
</dbReference>
<evidence type="ECO:0000313" key="4">
    <source>
        <dbReference type="Proteomes" id="UP000467132"/>
    </source>
</evidence>
<dbReference type="RefSeq" id="WP_160197322.1">
    <property type="nucleotide sequence ID" value="NZ_QXXA01000009.1"/>
</dbReference>
<dbReference type="Pfam" id="PF02021">
    <property type="entry name" value="UPF0102"/>
    <property type="match status" value="1"/>
</dbReference>
<dbReference type="OrthoDB" id="9802516at2"/>
<keyword evidence="4" id="KW-1185">Reference proteome</keyword>
<dbReference type="InterPro" id="IPR011335">
    <property type="entry name" value="Restrct_endonuc-II-like"/>
</dbReference>
<gene>
    <name evidence="3" type="ORF">D3Z33_08225</name>
</gene>
<accession>A0A845QZA4</accession>
<dbReference type="AlphaFoldDB" id="A0A845QZA4"/>
<evidence type="ECO:0000256" key="1">
    <source>
        <dbReference type="ARBA" id="ARBA00006738"/>
    </source>
</evidence>
<dbReference type="PANTHER" id="PTHR34039">
    <property type="entry name" value="UPF0102 PROTEIN YRAN"/>
    <property type="match status" value="1"/>
</dbReference>
<dbReference type="HAMAP" id="MF_00048">
    <property type="entry name" value="UPF0102"/>
    <property type="match status" value="1"/>
</dbReference>
<dbReference type="Gene3D" id="3.40.1350.10">
    <property type="match status" value="1"/>
</dbReference>
<dbReference type="InterPro" id="IPR011856">
    <property type="entry name" value="tRNA_endonuc-like_dom_sf"/>
</dbReference>
<proteinExistence type="inferred from homology"/>
<comment type="caution">
    <text evidence="3">The sequence shown here is derived from an EMBL/GenBank/DDBJ whole genome shotgun (WGS) entry which is preliminary data.</text>
</comment>
<dbReference type="NCBIfam" id="TIGR00252">
    <property type="entry name" value="YraN family protein"/>
    <property type="match status" value="1"/>
</dbReference>